<accession>A0ABD0R1Y5</accession>
<dbReference type="Proteomes" id="UP001529510">
    <property type="component" value="Unassembled WGS sequence"/>
</dbReference>
<organism evidence="1 2">
    <name type="scientific">Cirrhinus mrigala</name>
    <name type="common">Mrigala</name>
    <dbReference type="NCBI Taxonomy" id="683832"/>
    <lineage>
        <taxon>Eukaryota</taxon>
        <taxon>Metazoa</taxon>
        <taxon>Chordata</taxon>
        <taxon>Craniata</taxon>
        <taxon>Vertebrata</taxon>
        <taxon>Euteleostomi</taxon>
        <taxon>Actinopterygii</taxon>
        <taxon>Neopterygii</taxon>
        <taxon>Teleostei</taxon>
        <taxon>Ostariophysi</taxon>
        <taxon>Cypriniformes</taxon>
        <taxon>Cyprinidae</taxon>
        <taxon>Labeoninae</taxon>
        <taxon>Labeonini</taxon>
        <taxon>Cirrhinus</taxon>
    </lineage>
</organism>
<feature type="non-terminal residue" evidence="1">
    <location>
        <position position="94"/>
    </location>
</feature>
<dbReference type="EMBL" id="JAMKFB020000005">
    <property type="protein sequence ID" value="KAL0191943.1"/>
    <property type="molecule type" value="Genomic_DNA"/>
</dbReference>
<gene>
    <name evidence="1" type="ORF">M9458_010239</name>
</gene>
<name>A0ABD0R1Y5_CIRMR</name>
<comment type="caution">
    <text evidence="1">The sequence shown here is derived from an EMBL/GenBank/DDBJ whole genome shotgun (WGS) entry which is preliminary data.</text>
</comment>
<keyword evidence="2" id="KW-1185">Reference proteome</keyword>
<sequence>MIVNNDADLDLALNFRVDDFDYVVFITTDKIKCFGCGAIGHLVELVPANKERVAVQLMVGDHDSAHGAGIAENAAVLVKEEIQSAKDVEDEGDQ</sequence>
<dbReference type="AlphaFoldDB" id="A0ABD0R1Y5"/>
<evidence type="ECO:0000313" key="1">
    <source>
        <dbReference type="EMBL" id="KAL0191943.1"/>
    </source>
</evidence>
<evidence type="ECO:0000313" key="2">
    <source>
        <dbReference type="Proteomes" id="UP001529510"/>
    </source>
</evidence>
<proteinExistence type="predicted"/>
<reference evidence="1 2" key="1">
    <citation type="submission" date="2024-05" db="EMBL/GenBank/DDBJ databases">
        <title>Genome sequencing and assembly of Indian major carp, Cirrhinus mrigala (Hamilton, 1822).</title>
        <authorList>
            <person name="Mohindra V."/>
            <person name="Chowdhury L.M."/>
            <person name="Lal K."/>
            <person name="Jena J.K."/>
        </authorList>
    </citation>
    <scope>NUCLEOTIDE SEQUENCE [LARGE SCALE GENOMIC DNA]</scope>
    <source>
        <strain evidence="1">CM1030</strain>
        <tissue evidence="1">Blood</tissue>
    </source>
</reference>
<protein>
    <submittedName>
        <fullName evidence="1">Uncharacterized protein</fullName>
    </submittedName>
</protein>